<organism evidence="11 12">
    <name type="scientific">Candidatus Cardinium hertigii</name>
    <dbReference type="NCBI Taxonomy" id="247481"/>
    <lineage>
        <taxon>Bacteria</taxon>
        <taxon>Pseudomonadati</taxon>
        <taxon>Bacteroidota</taxon>
        <taxon>Cytophagia</taxon>
        <taxon>Cytophagales</taxon>
        <taxon>Amoebophilaceae</taxon>
        <taxon>Candidatus Cardinium</taxon>
    </lineage>
</organism>
<dbReference type="Proteomes" id="UP000270927">
    <property type="component" value="Unassembled WGS sequence"/>
</dbReference>
<dbReference type="EMBL" id="RARA01000018">
    <property type="protein sequence ID" value="ROT47669.1"/>
    <property type="molecule type" value="Genomic_DNA"/>
</dbReference>
<evidence type="ECO:0000313" key="12">
    <source>
        <dbReference type="Proteomes" id="UP000270927"/>
    </source>
</evidence>
<evidence type="ECO:0000313" key="11">
    <source>
        <dbReference type="EMBL" id="ROT47669.1"/>
    </source>
</evidence>
<dbReference type="AlphaFoldDB" id="A0A3N2QDC9"/>
<evidence type="ECO:0000256" key="6">
    <source>
        <dbReference type="ARBA" id="ARBA00022676"/>
    </source>
</evidence>
<dbReference type="RefSeq" id="WP_123662462.1">
    <property type="nucleotide sequence ID" value="NZ_RARA01000018.1"/>
</dbReference>
<accession>A0A3N2QDC9</accession>
<dbReference type="SUPFAM" id="SSF53756">
    <property type="entry name" value="UDP-Glycosyltransferase/glycogen phosphorylase"/>
    <property type="match status" value="1"/>
</dbReference>
<dbReference type="OrthoDB" id="9801642at2"/>
<dbReference type="GO" id="GO:0005543">
    <property type="term" value="F:phospholipid binding"/>
    <property type="evidence" value="ECO:0007669"/>
    <property type="project" value="TreeGrafter"/>
</dbReference>
<keyword evidence="7 11" id="KW-0808">Transferase</keyword>
<evidence type="ECO:0000256" key="1">
    <source>
        <dbReference type="ARBA" id="ARBA00002056"/>
    </source>
</evidence>
<keyword evidence="5" id="KW-0441">Lipid A biosynthesis</keyword>
<evidence type="ECO:0000256" key="8">
    <source>
        <dbReference type="ARBA" id="ARBA00023098"/>
    </source>
</evidence>
<evidence type="ECO:0000256" key="10">
    <source>
        <dbReference type="NCBIfam" id="TIGR00215"/>
    </source>
</evidence>
<evidence type="ECO:0000256" key="7">
    <source>
        <dbReference type="ARBA" id="ARBA00022679"/>
    </source>
</evidence>
<dbReference type="PANTHER" id="PTHR30372">
    <property type="entry name" value="LIPID-A-DISACCHARIDE SYNTHASE"/>
    <property type="match status" value="1"/>
</dbReference>
<dbReference type="Pfam" id="PF02684">
    <property type="entry name" value="LpxB"/>
    <property type="match status" value="1"/>
</dbReference>
<name>A0A3N2QDC9_9BACT</name>
<dbReference type="EC" id="2.4.1.182" evidence="2 10"/>
<dbReference type="GO" id="GO:0016020">
    <property type="term" value="C:membrane"/>
    <property type="evidence" value="ECO:0007669"/>
    <property type="project" value="GOC"/>
</dbReference>
<evidence type="ECO:0000256" key="2">
    <source>
        <dbReference type="ARBA" id="ARBA00012687"/>
    </source>
</evidence>
<keyword evidence="4" id="KW-0444">Lipid biosynthesis</keyword>
<dbReference type="NCBIfam" id="TIGR00215">
    <property type="entry name" value="lpxB"/>
    <property type="match status" value="1"/>
</dbReference>
<sequence length="364" mass="41061">MRYYIVAGEHSGDMHGADLIIQLKKLDPAADFWACGGTAMEKAMGKPCCLYTTIVASMGLDFIEHIYKLWQWLTFCKQGLLRYQPDLLILIDFGSFNMRLASFAKQHGFPVYSYIPPKIWAYRKPRITRIQKNIKQIFSVLPFEVASYQAYGYNAIEYVGNPLVQKVARHVVNANFAAAHGLDKRPIIALLPGSRIDEVKRILPIMASQAAYFSSYQLVVAGLTHLPSLLYKAIPSSIRMVYDQTYDLLAIAQAAIVASGTATLETALWNVPQIVVYKVSCLTYCLYKRILSVPYISLVNLLLNRTAVPELIQDVLTEQQLYATLTELLIERVSTKQKAYYQELKQLLGSKEASVEIAQFLLQI</sequence>
<reference evidence="11 12" key="1">
    <citation type="submission" date="2018-09" db="EMBL/GenBank/DDBJ databases">
        <title>Comparative Genomics of Wolbachia-Cardinium Dual Endosymbiosis in a Plant-Parasitic Nematode.</title>
        <authorList>
            <person name="Brown A.M.V."/>
            <person name="Wasala S.K."/>
            <person name="Howe D.K."/>
            <person name="Peetz A.B."/>
            <person name="Zasada I.A."/>
            <person name="Denver D.R."/>
        </authorList>
    </citation>
    <scope>NUCLEOTIDE SEQUENCE [LARGE SCALE GENOMIC DNA]</scope>
    <source>
        <strain evidence="11 12">Pp_1</strain>
    </source>
</reference>
<evidence type="ECO:0000256" key="3">
    <source>
        <dbReference type="ARBA" id="ARBA00020902"/>
    </source>
</evidence>
<keyword evidence="6 11" id="KW-0328">Glycosyltransferase</keyword>
<comment type="caution">
    <text evidence="11">The sequence shown here is derived from an EMBL/GenBank/DDBJ whole genome shotgun (WGS) entry which is preliminary data.</text>
</comment>
<dbReference type="GO" id="GO:0009245">
    <property type="term" value="P:lipid A biosynthetic process"/>
    <property type="evidence" value="ECO:0007669"/>
    <property type="project" value="UniProtKB-UniRule"/>
</dbReference>
<gene>
    <name evidence="11" type="primary">lpxB</name>
    <name evidence="11" type="ORF">EDM02_01345</name>
</gene>
<keyword evidence="8" id="KW-0443">Lipid metabolism</keyword>
<dbReference type="GO" id="GO:0008915">
    <property type="term" value="F:lipid-A-disaccharide synthase activity"/>
    <property type="evidence" value="ECO:0007669"/>
    <property type="project" value="UniProtKB-UniRule"/>
</dbReference>
<keyword evidence="12" id="KW-1185">Reference proteome</keyword>
<evidence type="ECO:0000256" key="4">
    <source>
        <dbReference type="ARBA" id="ARBA00022516"/>
    </source>
</evidence>
<protein>
    <recommendedName>
        <fullName evidence="3 10">Lipid-A-disaccharide synthase</fullName>
        <ecNumber evidence="2 10">2.4.1.182</ecNumber>
    </recommendedName>
</protein>
<comment type="function">
    <text evidence="1">Condensation of UDP-2,3-diacylglucosamine and 2,3-diacylglucosamine-1-phosphate to form lipid A disaccharide, a precursor of lipid A, a phosphorylated glycolipid that anchors the lipopolysaccharide to the outer membrane of the cell.</text>
</comment>
<evidence type="ECO:0000256" key="9">
    <source>
        <dbReference type="ARBA" id="ARBA00048975"/>
    </source>
</evidence>
<dbReference type="PANTHER" id="PTHR30372:SF4">
    <property type="entry name" value="LIPID-A-DISACCHARIDE SYNTHASE, MITOCHONDRIAL-RELATED"/>
    <property type="match status" value="1"/>
</dbReference>
<evidence type="ECO:0000256" key="5">
    <source>
        <dbReference type="ARBA" id="ARBA00022556"/>
    </source>
</evidence>
<dbReference type="InterPro" id="IPR003835">
    <property type="entry name" value="Glyco_trans_19"/>
</dbReference>
<proteinExistence type="predicted"/>
<comment type="catalytic activity">
    <reaction evidence="9">
        <text>a lipid X + a UDP-2-N,3-O-bis[(3R)-3-hydroxyacyl]-alpha-D-glucosamine = a lipid A disaccharide + UDP + H(+)</text>
        <dbReference type="Rhea" id="RHEA:67828"/>
        <dbReference type="ChEBI" id="CHEBI:15378"/>
        <dbReference type="ChEBI" id="CHEBI:58223"/>
        <dbReference type="ChEBI" id="CHEBI:137748"/>
        <dbReference type="ChEBI" id="CHEBI:176338"/>
        <dbReference type="ChEBI" id="CHEBI:176343"/>
        <dbReference type="EC" id="2.4.1.182"/>
    </reaction>
</comment>